<dbReference type="InterPro" id="IPR004441">
    <property type="entry name" value="rRNA_MeTrfase_TrmH"/>
</dbReference>
<gene>
    <name evidence="5" type="ORF">SAMN02745885_02791</name>
</gene>
<dbReference type="AlphaFoldDB" id="A0A1T4SPH1"/>
<dbReference type="InterPro" id="IPR029064">
    <property type="entry name" value="Ribosomal_eL30-like_sf"/>
</dbReference>
<dbReference type="RefSeq" id="WP_078666710.1">
    <property type="nucleotide sequence ID" value="NZ_FUXM01000075.1"/>
</dbReference>
<organism evidence="5 6">
    <name type="scientific">Carboxydocella sporoproducens DSM 16521</name>
    <dbReference type="NCBI Taxonomy" id="1121270"/>
    <lineage>
        <taxon>Bacteria</taxon>
        <taxon>Bacillati</taxon>
        <taxon>Bacillota</taxon>
        <taxon>Clostridia</taxon>
        <taxon>Eubacteriales</taxon>
        <taxon>Clostridiales Family XVI. Incertae Sedis</taxon>
        <taxon>Carboxydocella</taxon>
    </lineage>
</organism>
<dbReference type="SUPFAM" id="SSF75217">
    <property type="entry name" value="alpha/beta knot"/>
    <property type="match status" value="1"/>
</dbReference>
<dbReference type="GO" id="GO:0003779">
    <property type="term" value="F:actin binding"/>
    <property type="evidence" value="ECO:0007669"/>
    <property type="project" value="InterPro"/>
</dbReference>
<evidence type="ECO:0000256" key="2">
    <source>
        <dbReference type="ARBA" id="ARBA00022603"/>
    </source>
</evidence>
<name>A0A1T4SPH1_9FIRM</name>
<dbReference type="FunFam" id="3.40.1280.10:FF:000008">
    <property type="entry name" value="Group 3 RNA methyltransferase TrmH"/>
    <property type="match status" value="1"/>
</dbReference>
<dbReference type="InterPro" id="IPR029026">
    <property type="entry name" value="tRNA_m1G_MTases_N"/>
</dbReference>
<dbReference type="SMART" id="SM00967">
    <property type="entry name" value="SpoU_sub_bind"/>
    <property type="match status" value="1"/>
</dbReference>
<dbReference type="GO" id="GO:0008173">
    <property type="term" value="F:RNA methyltransferase activity"/>
    <property type="evidence" value="ECO:0007669"/>
    <property type="project" value="InterPro"/>
</dbReference>
<dbReference type="SUPFAM" id="SSF55315">
    <property type="entry name" value="L30e-like"/>
    <property type="match status" value="1"/>
</dbReference>
<dbReference type="Pfam" id="PF00588">
    <property type="entry name" value="SpoU_methylase"/>
    <property type="match status" value="1"/>
</dbReference>
<dbReference type="Gene3D" id="3.40.1280.10">
    <property type="match status" value="1"/>
</dbReference>
<dbReference type="InterPro" id="IPR001537">
    <property type="entry name" value="SpoU_MeTrfase"/>
</dbReference>
<dbReference type="Gene3D" id="3.30.1330.30">
    <property type="match status" value="1"/>
</dbReference>
<dbReference type="InterPro" id="IPR003124">
    <property type="entry name" value="WH2_dom"/>
</dbReference>
<evidence type="ECO:0000256" key="3">
    <source>
        <dbReference type="ARBA" id="ARBA00022679"/>
    </source>
</evidence>
<dbReference type="PANTHER" id="PTHR46429:SF1">
    <property type="entry name" value="23S RRNA (GUANOSINE-2'-O-)-METHYLTRANSFERASE RLMB"/>
    <property type="match status" value="1"/>
</dbReference>
<dbReference type="GO" id="GO:0003723">
    <property type="term" value="F:RNA binding"/>
    <property type="evidence" value="ECO:0007669"/>
    <property type="project" value="InterPro"/>
</dbReference>
<keyword evidence="3 5" id="KW-0808">Transferase</keyword>
<comment type="similarity">
    <text evidence="1">Belongs to the class IV-like SAM-binding methyltransferase superfamily. RNA methyltransferase TrmH family.</text>
</comment>
<evidence type="ECO:0000256" key="1">
    <source>
        <dbReference type="ARBA" id="ARBA00007228"/>
    </source>
</evidence>
<dbReference type="PANTHER" id="PTHR46429">
    <property type="entry name" value="23S RRNA (GUANOSINE-2'-O-)-METHYLTRANSFERASE RLMB"/>
    <property type="match status" value="1"/>
</dbReference>
<dbReference type="OrthoDB" id="9794400at2"/>
<dbReference type="PROSITE" id="PS51082">
    <property type="entry name" value="WH2"/>
    <property type="match status" value="1"/>
</dbReference>
<protein>
    <submittedName>
        <fullName evidence="5">23S rRNA (Guanosine2251-2'-O)-methyltransferase</fullName>
    </submittedName>
</protein>
<feature type="domain" description="WH2" evidence="4">
    <location>
        <begin position="9"/>
        <end position="26"/>
    </location>
</feature>
<dbReference type="Proteomes" id="UP000189933">
    <property type="component" value="Unassembled WGS sequence"/>
</dbReference>
<evidence type="ECO:0000259" key="4">
    <source>
        <dbReference type="PROSITE" id="PS51082"/>
    </source>
</evidence>
<accession>A0A1T4SPH1</accession>
<dbReference type="Pfam" id="PF08032">
    <property type="entry name" value="SpoU_sub_bind"/>
    <property type="match status" value="1"/>
</dbReference>
<dbReference type="GO" id="GO:0006396">
    <property type="term" value="P:RNA processing"/>
    <property type="evidence" value="ECO:0007669"/>
    <property type="project" value="InterPro"/>
</dbReference>
<dbReference type="InterPro" id="IPR029028">
    <property type="entry name" value="Alpha/beta_knot_MTases"/>
</dbReference>
<dbReference type="GO" id="GO:0005829">
    <property type="term" value="C:cytosol"/>
    <property type="evidence" value="ECO:0007669"/>
    <property type="project" value="TreeGrafter"/>
</dbReference>
<sequence>MGELEWVYGRNPVLEAIKAGRELNKILVAKGTKLPPNLMAVLRESRVPFQEVTRERLDSICGTSAHQGVAVQVAAASYVDWEEILAQAEARGEQPLLILLDELEDPHNLGAILRTAEGAGVHGVIIPKRRNVGLTGTVAKAAAGAVEYVPVARVSNLVQIIRELKEKGVWVAGLDGEAEKSLWEQDLTGPLALVVGGEGKGLSRLVKENCDFLIKIPMSGKINSLNASVATAICVYEVLRQRQRKA</sequence>
<dbReference type="EMBL" id="FUXM01000075">
    <property type="protein sequence ID" value="SKA30067.1"/>
    <property type="molecule type" value="Genomic_DNA"/>
</dbReference>
<evidence type="ECO:0000313" key="6">
    <source>
        <dbReference type="Proteomes" id="UP000189933"/>
    </source>
</evidence>
<dbReference type="InterPro" id="IPR013123">
    <property type="entry name" value="SpoU_subst-bd"/>
</dbReference>
<evidence type="ECO:0000313" key="5">
    <source>
        <dbReference type="EMBL" id="SKA30067.1"/>
    </source>
</evidence>
<reference evidence="6" key="1">
    <citation type="submission" date="2017-02" db="EMBL/GenBank/DDBJ databases">
        <authorList>
            <person name="Varghese N."/>
            <person name="Submissions S."/>
        </authorList>
    </citation>
    <scope>NUCLEOTIDE SEQUENCE [LARGE SCALE GENOMIC DNA]</scope>
    <source>
        <strain evidence="6">DSM 16521</strain>
    </source>
</reference>
<dbReference type="GO" id="GO:0032259">
    <property type="term" value="P:methylation"/>
    <property type="evidence" value="ECO:0007669"/>
    <property type="project" value="UniProtKB-KW"/>
</dbReference>
<dbReference type="NCBIfam" id="TIGR00186">
    <property type="entry name" value="rRNA_methyl_3"/>
    <property type="match status" value="1"/>
</dbReference>
<keyword evidence="6" id="KW-1185">Reference proteome</keyword>
<dbReference type="CDD" id="cd18103">
    <property type="entry name" value="SpoU-like_RlmB"/>
    <property type="match status" value="1"/>
</dbReference>
<proteinExistence type="inferred from homology"/>
<keyword evidence="2 5" id="KW-0489">Methyltransferase</keyword>